<reference evidence="1" key="1">
    <citation type="submission" date="2024-05" db="EMBL/GenBank/DDBJ databases">
        <title>Draft genome assemblies of 36 bacteria isolated from hibernating arctic ground squirrels.</title>
        <authorList>
            <person name="McKee H."/>
            <person name="Mullen L."/>
            <person name="Drown D.M."/>
            <person name="Duddleston K.N."/>
        </authorList>
    </citation>
    <scope>NUCLEOTIDE SEQUENCE</scope>
    <source>
        <strain evidence="1">AR004</strain>
    </source>
</reference>
<proteinExistence type="predicted"/>
<dbReference type="EMBL" id="CP159989">
    <property type="protein sequence ID" value="XCP82615.1"/>
    <property type="molecule type" value="Genomic_DNA"/>
</dbReference>
<dbReference type="RefSeq" id="WP_366180853.1">
    <property type="nucleotide sequence ID" value="NZ_CP159989.1"/>
</dbReference>
<organism evidence="1">
    <name type="scientific">Actinomyces timonensis</name>
    <dbReference type="NCBI Taxonomy" id="1288391"/>
    <lineage>
        <taxon>Bacteria</taxon>
        <taxon>Bacillati</taxon>
        <taxon>Actinomycetota</taxon>
        <taxon>Actinomycetes</taxon>
        <taxon>Actinomycetales</taxon>
        <taxon>Actinomycetaceae</taxon>
        <taxon>Actinomyces</taxon>
    </lineage>
</organism>
<dbReference type="AlphaFoldDB" id="A0AAU8N5G3"/>
<sequence length="450" mass="47558">METIIGNSRHFDAEDVFFSSTDGKGVNRAANETFLQLARYPREEMIGAPHSIIRHDDMPGGLFKLMWDDLAAGVPVGAYVLNRAKDGLDYWVFATVTPTSGGYVSVRTKPLDGAVFASIGEAYGWVRAAERERMGSGANRREAAEHGAELLMGELASLGHGSLAAFGRAALASEAQRLLAEGVRVPAREGAEGPAAEILGGARRVEASSDSLVGRIGDFRQVVSSLGAWLDGAESIRDRAQRTAALMRTLTSEDPESSAPGLAERIIERSEWAATAVTGLKDSVASFADAMESMAFSAALIRLHTLVLGAYAASVVDGTEADESIAMRELVHGLEADLGSLDSARGVVDARIGELESAMACVVSDLDRTRRPYERWLRALTDEGAVLSEDAEGDVAALMGEAGSLSEQGYPEMTDLANLAGRCRGLDLSTDDEALGGAVERIRAALAALG</sequence>
<evidence type="ECO:0000313" key="1">
    <source>
        <dbReference type="EMBL" id="XCP82615.1"/>
    </source>
</evidence>
<name>A0AAU8N5G3_9ACTO</name>
<dbReference type="Gene3D" id="3.30.450.20">
    <property type="entry name" value="PAS domain"/>
    <property type="match status" value="1"/>
</dbReference>
<dbReference type="InterPro" id="IPR035965">
    <property type="entry name" value="PAS-like_dom_sf"/>
</dbReference>
<dbReference type="CDD" id="cd00130">
    <property type="entry name" value="PAS"/>
    <property type="match status" value="1"/>
</dbReference>
<protein>
    <submittedName>
        <fullName evidence="1">PAS domain-containing protein</fullName>
    </submittedName>
</protein>
<dbReference type="SUPFAM" id="SSF55785">
    <property type="entry name" value="PYP-like sensor domain (PAS domain)"/>
    <property type="match status" value="1"/>
</dbReference>
<gene>
    <name evidence="1" type="ORF">ABXS69_01475</name>
</gene>
<accession>A0AAU8N5G3</accession>
<dbReference type="InterPro" id="IPR000014">
    <property type="entry name" value="PAS"/>
</dbReference>